<dbReference type="EMBL" id="JAQQWN010000010">
    <property type="protein sequence ID" value="KAK8062431.1"/>
    <property type="molecule type" value="Genomic_DNA"/>
</dbReference>
<gene>
    <name evidence="1" type="ORF">PG997_014528</name>
</gene>
<dbReference type="GeneID" id="92051902"/>
<evidence type="ECO:0000313" key="1">
    <source>
        <dbReference type="EMBL" id="KAK8062431.1"/>
    </source>
</evidence>
<proteinExistence type="predicted"/>
<name>A0ABR1UU27_9PEZI</name>
<sequence>MSPSYVDSQSPNWSNYSIPQHAIVPFVPVSIYMPRAGFLWLDEGVWLDDLGVFGTRDELQRMDDEDDWADSRIYFSDPMGNATHGPLNKRSPTMMKAMNLK</sequence>
<organism evidence="1 2">
    <name type="scientific">Apiospora hydei</name>
    <dbReference type="NCBI Taxonomy" id="1337664"/>
    <lineage>
        <taxon>Eukaryota</taxon>
        <taxon>Fungi</taxon>
        <taxon>Dikarya</taxon>
        <taxon>Ascomycota</taxon>
        <taxon>Pezizomycotina</taxon>
        <taxon>Sordariomycetes</taxon>
        <taxon>Xylariomycetidae</taxon>
        <taxon>Amphisphaeriales</taxon>
        <taxon>Apiosporaceae</taxon>
        <taxon>Apiospora</taxon>
    </lineage>
</organism>
<dbReference type="RefSeq" id="XP_066661030.1">
    <property type="nucleotide sequence ID" value="XM_066818842.1"/>
</dbReference>
<reference evidence="1 2" key="1">
    <citation type="submission" date="2023-01" db="EMBL/GenBank/DDBJ databases">
        <title>Analysis of 21 Apiospora genomes using comparative genomics revels a genus with tremendous synthesis potential of carbohydrate active enzymes and secondary metabolites.</title>
        <authorList>
            <person name="Sorensen T."/>
        </authorList>
    </citation>
    <scope>NUCLEOTIDE SEQUENCE [LARGE SCALE GENOMIC DNA]</scope>
    <source>
        <strain evidence="1 2">CBS 114990</strain>
    </source>
</reference>
<protein>
    <submittedName>
        <fullName evidence="1">Uncharacterized protein</fullName>
    </submittedName>
</protein>
<evidence type="ECO:0000313" key="2">
    <source>
        <dbReference type="Proteomes" id="UP001433268"/>
    </source>
</evidence>
<keyword evidence="2" id="KW-1185">Reference proteome</keyword>
<accession>A0ABR1UU27</accession>
<comment type="caution">
    <text evidence="1">The sequence shown here is derived from an EMBL/GenBank/DDBJ whole genome shotgun (WGS) entry which is preliminary data.</text>
</comment>
<dbReference type="Proteomes" id="UP001433268">
    <property type="component" value="Unassembled WGS sequence"/>
</dbReference>